<dbReference type="Proteomes" id="UP001234297">
    <property type="component" value="Chromosome 11"/>
</dbReference>
<gene>
    <name evidence="1" type="ORF">MRB53_034314</name>
</gene>
<accession>A0ACC2KYC0</accession>
<protein>
    <submittedName>
        <fullName evidence="1">Uncharacterized protein</fullName>
    </submittedName>
</protein>
<reference evidence="1 2" key="1">
    <citation type="journal article" date="2022" name="Hortic Res">
        <title>A haplotype resolved chromosomal level avocado genome allows analysis of novel avocado genes.</title>
        <authorList>
            <person name="Nath O."/>
            <person name="Fletcher S.J."/>
            <person name="Hayward A."/>
            <person name="Shaw L.M."/>
            <person name="Masouleh A.K."/>
            <person name="Furtado A."/>
            <person name="Henry R.J."/>
            <person name="Mitter N."/>
        </authorList>
    </citation>
    <scope>NUCLEOTIDE SEQUENCE [LARGE SCALE GENOMIC DNA]</scope>
    <source>
        <strain evidence="2">cv. Hass</strain>
    </source>
</reference>
<evidence type="ECO:0000313" key="1">
    <source>
        <dbReference type="EMBL" id="KAJ8625784.1"/>
    </source>
</evidence>
<name>A0ACC2KYC0_PERAE</name>
<sequence length="446" mass="49239">MMTTNTMKETVKVVEVSRVSPPPHSVPNTSLPLTFFDVFWIFIPPVQRLFFYDYSDLSNTTQFLNSDLPHLKRSLSLALQHFYPLAGTLTLSPETHDQEIRCVDGDSVPLTIAESGSDFHRLVSDQPKDVSESHPLVPQLAPQDLLALQVTIFPNAGLCIGVSVQHVVADGRSFIHFMRSWASICRSRSDILAISSIPIYNRTLIQDSNNHLKRLLLEQLESYKPDKCLETLSVAAQADAVRATFVLSRAHIERLRQRRGHVQPHCSSFVLACAHVWTCLAKARGVLSDKWEFFGFAADCRTRLDPALPETYFGNCIGGSIATAKSSDLGGEEGLLVATEAIRKEIAEMGEGVLKDAETWIPRSSALVKERVVSVAGSPKFRVYDTDFGWGRPRKVEIVSIEGTGAISLAESRNRDGGIEVGLALLKPEMDRFASAFEEGLTSTLA</sequence>
<dbReference type="EMBL" id="CM056819">
    <property type="protein sequence ID" value="KAJ8625784.1"/>
    <property type="molecule type" value="Genomic_DNA"/>
</dbReference>
<evidence type="ECO:0000313" key="2">
    <source>
        <dbReference type="Proteomes" id="UP001234297"/>
    </source>
</evidence>
<proteinExistence type="predicted"/>
<organism evidence="1 2">
    <name type="scientific">Persea americana</name>
    <name type="common">Avocado</name>
    <dbReference type="NCBI Taxonomy" id="3435"/>
    <lineage>
        <taxon>Eukaryota</taxon>
        <taxon>Viridiplantae</taxon>
        <taxon>Streptophyta</taxon>
        <taxon>Embryophyta</taxon>
        <taxon>Tracheophyta</taxon>
        <taxon>Spermatophyta</taxon>
        <taxon>Magnoliopsida</taxon>
        <taxon>Magnoliidae</taxon>
        <taxon>Laurales</taxon>
        <taxon>Lauraceae</taxon>
        <taxon>Persea</taxon>
    </lineage>
</organism>
<comment type="caution">
    <text evidence="1">The sequence shown here is derived from an EMBL/GenBank/DDBJ whole genome shotgun (WGS) entry which is preliminary data.</text>
</comment>
<keyword evidence="2" id="KW-1185">Reference proteome</keyword>